<dbReference type="Proteomes" id="UP000070444">
    <property type="component" value="Unassembled WGS sequence"/>
</dbReference>
<dbReference type="EMBL" id="KQ964496">
    <property type="protein sequence ID" value="KXN70658.1"/>
    <property type="molecule type" value="Genomic_DNA"/>
</dbReference>
<dbReference type="InterPro" id="IPR032675">
    <property type="entry name" value="LRR_dom_sf"/>
</dbReference>
<reference evidence="1 2" key="1">
    <citation type="journal article" date="2015" name="Genome Biol. Evol.">
        <title>Phylogenomic analyses indicate that early fungi evolved digesting cell walls of algal ancestors of land plants.</title>
        <authorList>
            <person name="Chang Y."/>
            <person name="Wang S."/>
            <person name="Sekimoto S."/>
            <person name="Aerts A.L."/>
            <person name="Choi C."/>
            <person name="Clum A."/>
            <person name="LaButti K.M."/>
            <person name="Lindquist E.A."/>
            <person name="Yee Ngan C."/>
            <person name="Ohm R.A."/>
            <person name="Salamov A.A."/>
            <person name="Grigoriev I.V."/>
            <person name="Spatafora J.W."/>
            <person name="Berbee M.L."/>
        </authorList>
    </citation>
    <scope>NUCLEOTIDE SEQUENCE [LARGE SCALE GENOMIC DNA]</scope>
    <source>
        <strain evidence="1 2">NRRL 28638</strain>
    </source>
</reference>
<dbReference type="SUPFAM" id="SSF52047">
    <property type="entry name" value="RNI-like"/>
    <property type="match status" value="1"/>
</dbReference>
<evidence type="ECO:0000313" key="1">
    <source>
        <dbReference type="EMBL" id="KXN70658.1"/>
    </source>
</evidence>
<sequence>MASMIWTDIFSWREFTNYFTKNELIILSASCKKLRFKLVPTIFKVFNFNKFTRGNYKGLVLCEDDDGYEILLDEFRTRFGIYDYANCDDLDFNMTINPYKTLEGEFLDSKTKFQSDLKLYHYQPRVLQLIYIDDYFHFLNEIPSVFNKLNTLIIQNSIILIENLNYLLDSLTNLEHFELIRTNIFKRKQDTVIQDINLPLSLRKLKIGNNCFDNIDEREEAAILETYHFIELEFNSQYVQPKNLPNLLDLDFEPTDEGSENELYEFLKVNSHVKKLSVYPSRFTSEFLNIIKDFHNLTHLDLISVDLSSTSNDYIANIKMNNFSKLYNLENLKLGAYRDTDILHSMAQTFPNVTNLTVQSKFITYDLLCPAISKFEKLKTLKLFVYPRVARSNDFNFVKFNNLESIEFNVDLYDKYEDFKWDISLCPKLKLVKFTKINYYVYFDRPKLTPELANSWTLSYFPTKITFYKIN</sequence>
<organism evidence="1 2">
    <name type="scientific">Conidiobolus coronatus (strain ATCC 28846 / CBS 209.66 / NRRL 28638)</name>
    <name type="common">Delacroixia coronata</name>
    <dbReference type="NCBI Taxonomy" id="796925"/>
    <lineage>
        <taxon>Eukaryota</taxon>
        <taxon>Fungi</taxon>
        <taxon>Fungi incertae sedis</taxon>
        <taxon>Zoopagomycota</taxon>
        <taxon>Entomophthoromycotina</taxon>
        <taxon>Entomophthoromycetes</taxon>
        <taxon>Entomophthorales</taxon>
        <taxon>Ancylistaceae</taxon>
        <taxon>Conidiobolus</taxon>
    </lineage>
</organism>
<dbReference type="Gene3D" id="3.80.10.10">
    <property type="entry name" value="Ribonuclease Inhibitor"/>
    <property type="match status" value="1"/>
</dbReference>
<accession>A0A137P6N0</accession>
<keyword evidence="2" id="KW-1185">Reference proteome</keyword>
<dbReference type="AlphaFoldDB" id="A0A137P6N0"/>
<evidence type="ECO:0000313" key="2">
    <source>
        <dbReference type="Proteomes" id="UP000070444"/>
    </source>
</evidence>
<protein>
    <submittedName>
        <fullName evidence="1">Uncharacterized protein</fullName>
    </submittedName>
</protein>
<name>A0A137P6N0_CONC2</name>
<proteinExistence type="predicted"/>
<gene>
    <name evidence="1" type="ORF">CONCODRAFT_170487</name>
</gene>